<dbReference type="Gene3D" id="3.30.390.30">
    <property type="match status" value="1"/>
</dbReference>
<keyword evidence="3 5" id="KW-0274">FAD</keyword>
<dbReference type="Gene3D" id="3.50.50.60">
    <property type="entry name" value="FAD/NAD(P)-binding domain"/>
    <property type="match status" value="2"/>
</dbReference>
<proteinExistence type="inferred from homology"/>
<dbReference type="RefSeq" id="WP_094097948.1">
    <property type="nucleotide sequence ID" value="NZ_CP021361.1"/>
</dbReference>
<evidence type="ECO:0000256" key="1">
    <source>
        <dbReference type="ARBA" id="ARBA00007532"/>
    </source>
</evidence>
<feature type="binding site" evidence="5">
    <location>
        <position position="51"/>
    </location>
    <ligand>
        <name>FAD</name>
        <dbReference type="ChEBI" id="CHEBI:57692"/>
    </ligand>
</feature>
<evidence type="ECO:0000256" key="3">
    <source>
        <dbReference type="ARBA" id="ARBA00022827"/>
    </source>
</evidence>
<feature type="binding site" evidence="5">
    <location>
        <position position="302"/>
    </location>
    <ligand>
        <name>FAD</name>
        <dbReference type="ChEBI" id="CHEBI:57692"/>
    </ligand>
</feature>
<evidence type="ECO:0000313" key="9">
    <source>
        <dbReference type="EMBL" id="ART51926.1"/>
    </source>
</evidence>
<evidence type="ECO:0000259" key="8">
    <source>
        <dbReference type="Pfam" id="PF07992"/>
    </source>
</evidence>
<dbReference type="InterPro" id="IPR036188">
    <property type="entry name" value="FAD/NAD-bd_sf"/>
</dbReference>
<comment type="similarity">
    <text evidence="1">Belongs to the class-I pyridine nucleotide-disulfide oxidoreductase family.</text>
</comment>
<evidence type="ECO:0000256" key="5">
    <source>
        <dbReference type="PIRSR" id="PIRSR000350-3"/>
    </source>
</evidence>
<dbReference type="KEGG" id="acin:CBP34_10030"/>
<organism evidence="9 10">
    <name type="scientific">Acidovorax carolinensis</name>
    <dbReference type="NCBI Taxonomy" id="553814"/>
    <lineage>
        <taxon>Bacteria</taxon>
        <taxon>Pseudomonadati</taxon>
        <taxon>Pseudomonadota</taxon>
        <taxon>Betaproteobacteria</taxon>
        <taxon>Burkholderiales</taxon>
        <taxon>Comamonadaceae</taxon>
        <taxon>Acidovorax</taxon>
    </lineage>
</organism>
<dbReference type="PANTHER" id="PTHR43014">
    <property type="entry name" value="MERCURIC REDUCTASE"/>
    <property type="match status" value="1"/>
</dbReference>
<dbReference type="NCBIfam" id="NF004939">
    <property type="entry name" value="PRK06292.1-1"/>
    <property type="match status" value="1"/>
</dbReference>
<dbReference type="PRINTS" id="PR00368">
    <property type="entry name" value="FADPNR"/>
</dbReference>
<keyword evidence="2" id="KW-0285">Flavoprotein</keyword>
<dbReference type="GO" id="GO:0003955">
    <property type="term" value="F:NAD(P)H dehydrogenase (quinone) activity"/>
    <property type="evidence" value="ECO:0007669"/>
    <property type="project" value="TreeGrafter"/>
</dbReference>
<evidence type="ECO:0000259" key="7">
    <source>
        <dbReference type="Pfam" id="PF02852"/>
    </source>
</evidence>
<dbReference type="SUPFAM" id="SSF51905">
    <property type="entry name" value="FAD/NAD(P)-binding domain"/>
    <property type="match status" value="1"/>
</dbReference>
<evidence type="ECO:0000256" key="2">
    <source>
        <dbReference type="ARBA" id="ARBA00022630"/>
    </source>
</evidence>
<feature type="binding site" evidence="5">
    <location>
        <begin position="139"/>
        <end position="141"/>
    </location>
    <ligand>
        <name>FAD</name>
        <dbReference type="ChEBI" id="CHEBI:57692"/>
    </ligand>
</feature>
<feature type="binding site" evidence="5">
    <location>
        <begin position="176"/>
        <end position="183"/>
    </location>
    <ligand>
        <name>NAD(+)</name>
        <dbReference type="ChEBI" id="CHEBI:57540"/>
    </ligand>
</feature>
<feature type="active site" description="Proton acceptor" evidence="4">
    <location>
        <position position="443"/>
    </location>
</feature>
<dbReference type="PRINTS" id="PR00411">
    <property type="entry name" value="PNDRDTASEI"/>
</dbReference>
<dbReference type="PANTHER" id="PTHR43014:SF4">
    <property type="entry name" value="PYRIDINE NUCLEOTIDE-DISULFIDE OXIDOREDUCTASE RCLA-RELATED"/>
    <property type="match status" value="1"/>
</dbReference>
<accession>A0A240U257</accession>
<reference evidence="9 10" key="1">
    <citation type="submission" date="2017-05" db="EMBL/GenBank/DDBJ databases">
        <title>Polyphasic characterization of four soil-derived phenanthrene-degrading Acidovorax strains and proposal of Acidovorax phenanthrenivorans sp. nov.</title>
        <authorList>
            <person name="Singleton D.R."/>
            <person name="Lee J."/>
            <person name="Dickey A.N."/>
            <person name="Stroud A."/>
            <person name="Scholl E.H."/>
            <person name="Wright F.A."/>
            <person name="Aitken M.D."/>
        </authorList>
    </citation>
    <scope>NUCLEOTIDE SEQUENCE [LARGE SCALE GENOMIC DNA]</scope>
    <source>
        <strain evidence="9">NA3</strain>
    </source>
</reference>
<dbReference type="GO" id="GO:0050660">
    <property type="term" value="F:flavin adenine dinucleotide binding"/>
    <property type="evidence" value="ECO:0007669"/>
    <property type="project" value="TreeGrafter"/>
</dbReference>
<dbReference type="AlphaFoldDB" id="A0A240U257"/>
<evidence type="ECO:0000313" key="10">
    <source>
        <dbReference type="Proteomes" id="UP000194432"/>
    </source>
</evidence>
<feature type="binding site" evidence="5">
    <location>
        <position position="260"/>
    </location>
    <ligand>
        <name>NAD(+)</name>
        <dbReference type="ChEBI" id="CHEBI:57540"/>
    </ligand>
</feature>
<dbReference type="PIRSF" id="PIRSF000350">
    <property type="entry name" value="Mercury_reductase_MerA"/>
    <property type="match status" value="1"/>
</dbReference>
<comment type="cofactor">
    <cofactor evidence="5">
        <name>FAD</name>
        <dbReference type="ChEBI" id="CHEBI:57692"/>
    </cofactor>
    <text evidence="5">Binds 1 FAD per subunit.</text>
</comment>
<sequence>MSQPLDTVIIGAGTAGLAALREVRKRTDRYLIVNEGPWGTTCARVGCMPSKALIEAANAFHRRHTFDAFGLRGATGLSADIAAVLQRVRSLRDQFVAGALQATETLGAARIAGSATVLGPNAVDIDGTTYATRSIIIATGSRPRVPDEWLAFGDRMLTTDTLFEQPMLGPRMAVIGMGVIGVEIAQALARLGIEVAAFTTSPNLAGLKDPALNAELAALLKHEMVLHTGAPAELREVAGGIEVRSGPNRVVVDQVIAAMGRVPNIEHLGLQALGVPLNPRGMPAVNPQTQQIGDLPVFLAGDANAHAPLLHEAADEGHIAGINAMACALAPAAAPAVAPTRFQRRTPLTIVFCDPQVAVVGQRLADLDSAHTVTGTVRFENQGRARAAQRNHGRLQVYADRTTGRLQGAEMCAPEAEHMAHLLALAVQQKLTVHELLGMPFYHPVLEEGLRTALRDAARQLADAANAPESDLASCPALGVPALE</sequence>
<evidence type="ECO:0000256" key="6">
    <source>
        <dbReference type="PIRSR" id="PIRSR000350-4"/>
    </source>
</evidence>
<feature type="domain" description="FAD/NAD(P)-binding" evidence="8">
    <location>
        <begin position="6"/>
        <end position="317"/>
    </location>
</feature>
<dbReference type="SUPFAM" id="SSF55424">
    <property type="entry name" value="FAD/NAD-linked reductases, dimerisation (C-terminal) domain"/>
    <property type="match status" value="1"/>
</dbReference>
<name>A0A240U257_9BURK</name>
<dbReference type="Pfam" id="PF02852">
    <property type="entry name" value="Pyr_redox_dim"/>
    <property type="match status" value="1"/>
</dbReference>
<dbReference type="InterPro" id="IPR004099">
    <property type="entry name" value="Pyr_nucl-diS_OxRdtase_dimer"/>
</dbReference>
<protein>
    <submittedName>
        <fullName evidence="9">Dihydrolipoyl dehydrogenase</fullName>
    </submittedName>
</protein>
<dbReference type="Proteomes" id="UP000194432">
    <property type="component" value="Chromosome 1"/>
</dbReference>
<keyword evidence="10" id="KW-1185">Reference proteome</keyword>
<dbReference type="EMBL" id="CP021361">
    <property type="protein sequence ID" value="ART51926.1"/>
    <property type="molecule type" value="Genomic_DNA"/>
</dbReference>
<dbReference type="InterPro" id="IPR016156">
    <property type="entry name" value="FAD/NAD-linked_Rdtase_dimer_sf"/>
</dbReference>
<gene>
    <name evidence="9" type="ORF">CBP34_10030</name>
</gene>
<feature type="disulfide bond" description="Redox-active" evidence="6">
    <location>
        <begin position="42"/>
        <end position="47"/>
    </location>
</feature>
<dbReference type="InterPro" id="IPR001100">
    <property type="entry name" value="Pyr_nuc-diS_OxRdtase"/>
</dbReference>
<dbReference type="InterPro" id="IPR023753">
    <property type="entry name" value="FAD/NAD-binding_dom"/>
</dbReference>
<evidence type="ECO:0000256" key="4">
    <source>
        <dbReference type="PIRSR" id="PIRSR000350-2"/>
    </source>
</evidence>
<keyword evidence="5" id="KW-0520">NAD</keyword>
<dbReference type="Pfam" id="PF07992">
    <property type="entry name" value="Pyr_redox_2"/>
    <property type="match status" value="1"/>
</dbReference>
<feature type="domain" description="Pyridine nucleotide-disulphide oxidoreductase dimerisation" evidence="7">
    <location>
        <begin position="349"/>
        <end position="453"/>
    </location>
</feature>
<keyword evidence="5" id="KW-0547">Nucleotide-binding</keyword>